<evidence type="ECO:0000313" key="4">
    <source>
        <dbReference type="Proteomes" id="UP000030765"/>
    </source>
</evidence>
<feature type="compositionally biased region" description="Basic residues" evidence="1">
    <location>
        <begin position="1"/>
        <end position="11"/>
    </location>
</feature>
<protein>
    <submittedName>
        <fullName evidence="2 3">Acyl carrier protein phosphodiesterase</fullName>
    </submittedName>
</protein>
<dbReference type="EMBL" id="ATLV01010848">
    <property type="status" value="NOT_ANNOTATED_CDS"/>
    <property type="molecule type" value="Genomic_DNA"/>
</dbReference>
<evidence type="ECO:0000313" key="2">
    <source>
        <dbReference type="EMBL" id="KFB35777.1"/>
    </source>
</evidence>
<keyword evidence="4" id="KW-1185">Reference proteome</keyword>
<sequence>MARVGLKRGAKRTQLSTTSTAGEDGTDSGRALPVPVPVLIGRNLICVLKNQRRTDHRPSAPSHVYIAESSFRRKGTGFLAPSVEL</sequence>
<accession>A0A084VCT3</accession>
<evidence type="ECO:0000313" key="3">
    <source>
        <dbReference type="EnsemblMetazoa" id="ASIC002682-PA"/>
    </source>
</evidence>
<feature type="region of interest" description="Disordered" evidence="1">
    <location>
        <begin position="1"/>
        <end position="33"/>
    </location>
</feature>
<organism evidence="2">
    <name type="scientific">Anopheles sinensis</name>
    <name type="common">Mosquito</name>
    <dbReference type="NCBI Taxonomy" id="74873"/>
    <lineage>
        <taxon>Eukaryota</taxon>
        <taxon>Metazoa</taxon>
        <taxon>Ecdysozoa</taxon>
        <taxon>Arthropoda</taxon>
        <taxon>Hexapoda</taxon>
        <taxon>Insecta</taxon>
        <taxon>Pterygota</taxon>
        <taxon>Neoptera</taxon>
        <taxon>Endopterygota</taxon>
        <taxon>Diptera</taxon>
        <taxon>Nematocera</taxon>
        <taxon>Culicoidea</taxon>
        <taxon>Culicidae</taxon>
        <taxon>Anophelinae</taxon>
        <taxon>Anopheles</taxon>
    </lineage>
</organism>
<name>A0A084VCT3_ANOSI</name>
<dbReference type="AlphaFoldDB" id="A0A084VCT3"/>
<dbReference type="VEuPathDB" id="VectorBase:ASIC002682"/>
<reference evidence="2 4" key="1">
    <citation type="journal article" date="2014" name="BMC Genomics">
        <title>Genome sequence of Anopheles sinensis provides insight into genetics basis of mosquito competence for malaria parasites.</title>
        <authorList>
            <person name="Zhou D."/>
            <person name="Zhang D."/>
            <person name="Ding G."/>
            <person name="Shi L."/>
            <person name="Hou Q."/>
            <person name="Ye Y."/>
            <person name="Xu Y."/>
            <person name="Zhou H."/>
            <person name="Xiong C."/>
            <person name="Li S."/>
            <person name="Yu J."/>
            <person name="Hong S."/>
            <person name="Yu X."/>
            <person name="Zou P."/>
            <person name="Chen C."/>
            <person name="Chang X."/>
            <person name="Wang W."/>
            <person name="Lv Y."/>
            <person name="Sun Y."/>
            <person name="Ma L."/>
            <person name="Shen B."/>
            <person name="Zhu C."/>
        </authorList>
    </citation>
    <scope>NUCLEOTIDE SEQUENCE [LARGE SCALE GENOMIC DNA]</scope>
</reference>
<evidence type="ECO:0000256" key="1">
    <source>
        <dbReference type="SAM" id="MobiDB-lite"/>
    </source>
</evidence>
<reference evidence="3" key="2">
    <citation type="submission" date="2020-05" db="UniProtKB">
        <authorList>
            <consortium name="EnsemblMetazoa"/>
        </authorList>
    </citation>
    <scope>IDENTIFICATION</scope>
</reference>
<dbReference type="EnsemblMetazoa" id="ASIC002682-RA">
    <property type="protein sequence ID" value="ASIC002682-PA"/>
    <property type="gene ID" value="ASIC002682"/>
</dbReference>
<dbReference type="EMBL" id="KE524620">
    <property type="protein sequence ID" value="KFB35777.1"/>
    <property type="molecule type" value="Genomic_DNA"/>
</dbReference>
<dbReference type="Proteomes" id="UP000030765">
    <property type="component" value="Unassembled WGS sequence"/>
</dbReference>
<proteinExistence type="predicted"/>
<gene>
    <name evidence="2" type="ORF">ZHAS_00002682</name>
</gene>